<evidence type="ECO:0000256" key="10">
    <source>
        <dbReference type="HAMAP-Rule" id="MF_03115"/>
    </source>
</evidence>
<evidence type="ECO:0000313" key="14">
    <source>
        <dbReference type="Proteomes" id="UP000747110"/>
    </source>
</evidence>
<dbReference type="GO" id="GO:0009055">
    <property type="term" value="F:electron transfer activity"/>
    <property type="evidence" value="ECO:0007669"/>
    <property type="project" value="UniProtKB-UniRule"/>
</dbReference>
<dbReference type="AlphaFoldDB" id="A0A8J4CBR0"/>
<feature type="binding site" evidence="10">
    <location>
        <position position="282"/>
    </location>
    <ligand>
        <name>[4Fe-4S] cluster</name>
        <dbReference type="ChEBI" id="CHEBI:49883"/>
    </ligand>
</feature>
<dbReference type="Pfam" id="PF05093">
    <property type="entry name" value="CIAPIN1"/>
    <property type="match status" value="1"/>
</dbReference>
<keyword evidence="4 10" id="KW-0963">Cytoplasm</keyword>
<comment type="function">
    <text evidence="10">Component of the cytosolic iron-sulfur (Fe-S) protein assembly (CIA) machinery. Required for the maturation of extramitochondrial Fe-S proteins. Part of an electron transfer chain functioning in an early step of cytosolic Fe-S biogenesis, facilitating the de novo assembly of a [4Fe-4S] cluster on the cytosolic Fe-S scaffold complex. Electrons are transferred from NADPH via a FAD- and FMN-containing diflavin oxidoreductase. Together with the diflavin oxidoreductase, also required for the assembly of the diferric tyrosyl radical cofactor of ribonucleotide reductase (RNR), probably by providing electrons for reduction during radical cofactor maturation in the catalytic small subunit.</text>
</comment>
<proteinExistence type="inferred from homology"/>
<dbReference type="Gene3D" id="3.40.50.150">
    <property type="entry name" value="Vaccinia Virus protein VP39"/>
    <property type="match status" value="1"/>
</dbReference>
<keyword evidence="7 10" id="KW-0408">Iron</keyword>
<evidence type="ECO:0000256" key="9">
    <source>
        <dbReference type="ARBA" id="ARBA00023128"/>
    </source>
</evidence>
<keyword evidence="14" id="KW-1185">Reference proteome</keyword>
<evidence type="ECO:0000313" key="13">
    <source>
        <dbReference type="EMBL" id="GIM01416.1"/>
    </source>
</evidence>
<name>A0A8J4CBR0_9CHLO</name>
<evidence type="ECO:0000256" key="4">
    <source>
        <dbReference type="ARBA" id="ARBA00022490"/>
    </source>
</evidence>
<dbReference type="GO" id="GO:0046872">
    <property type="term" value="F:metal ion binding"/>
    <property type="evidence" value="ECO:0007669"/>
    <property type="project" value="UniProtKB-KW"/>
</dbReference>
<comment type="cofactor">
    <cofactor evidence="1 10">
        <name>[4Fe-4S] cluster</name>
        <dbReference type="ChEBI" id="CHEBI:49883"/>
    </cofactor>
</comment>
<comment type="similarity">
    <text evidence="2 10">Belongs to the anamorsin family.</text>
</comment>
<feature type="binding site" evidence="10">
    <location>
        <position position="232"/>
    </location>
    <ligand>
        <name>[2Fe-2S] cluster</name>
        <dbReference type="ChEBI" id="CHEBI:190135"/>
    </ligand>
</feature>
<comment type="domain">
    <text evidence="10">The N-terminal domain has structural similarity with S-adenosyl-L-methionine-dependent methyltransferases, but does not bind S-adenosyl-L-methionine. It is required for correct assembly of the 2 Fe-S clusters.</text>
</comment>
<dbReference type="EMBL" id="BNCQ01000009">
    <property type="protein sequence ID" value="GIM01416.1"/>
    <property type="molecule type" value="Genomic_DNA"/>
</dbReference>
<evidence type="ECO:0000259" key="11">
    <source>
        <dbReference type="Pfam" id="PF05093"/>
    </source>
</evidence>
<evidence type="ECO:0000313" key="12">
    <source>
        <dbReference type="EMBL" id="GIL78634.1"/>
    </source>
</evidence>
<feature type="binding site" evidence="10">
    <location>
        <position position="271"/>
    </location>
    <ligand>
        <name>[4Fe-4S] cluster</name>
        <dbReference type="ChEBI" id="CHEBI:49883"/>
    </ligand>
</feature>
<feature type="binding site" evidence="10">
    <location>
        <position position="222"/>
    </location>
    <ligand>
        <name>[2Fe-2S] cluster</name>
        <dbReference type="ChEBI" id="CHEBI:190135"/>
    </ligand>
</feature>
<dbReference type="GO" id="GO:0005758">
    <property type="term" value="C:mitochondrial intermembrane space"/>
    <property type="evidence" value="ECO:0007669"/>
    <property type="project" value="UniProtKB-SubCell"/>
</dbReference>
<evidence type="ECO:0000256" key="1">
    <source>
        <dbReference type="ARBA" id="ARBA00001966"/>
    </source>
</evidence>
<evidence type="ECO:0000256" key="6">
    <source>
        <dbReference type="ARBA" id="ARBA00022723"/>
    </source>
</evidence>
<dbReference type="Proteomes" id="UP000722791">
    <property type="component" value="Unassembled WGS sequence"/>
</dbReference>
<dbReference type="Proteomes" id="UP000747110">
    <property type="component" value="Unassembled WGS sequence"/>
</dbReference>
<dbReference type="EMBL" id="BNCP01000013">
    <property type="protein sequence ID" value="GIL78634.1"/>
    <property type="molecule type" value="Genomic_DNA"/>
</dbReference>
<feature type="short sequence motif" description="Cx2C motif 2" evidence="10">
    <location>
        <begin position="279"/>
        <end position="282"/>
    </location>
</feature>
<organism evidence="12 14">
    <name type="scientific">Volvox reticuliferus</name>
    <dbReference type="NCBI Taxonomy" id="1737510"/>
    <lineage>
        <taxon>Eukaryota</taxon>
        <taxon>Viridiplantae</taxon>
        <taxon>Chlorophyta</taxon>
        <taxon>core chlorophytes</taxon>
        <taxon>Chlorophyceae</taxon>
        <taxon>CS clade</taxon>
        <taxon>Chlamydomonadales</taxon>
        <taxon>Volvocaceae</taxon>
        <taxon>Volvox</taxon>
    </lineage>
</organism>
<comment type="domain">
    <text evidence="10">The C-terminal domain binds 2 Fe-S clusters but is otherwise mostly in an intrinsically disordered conformation.</text>
</comment>
<dbReference type="PANTHER" id="PTHR13273">
    <property type="entry name" value="ANAMORSIN"/>
    <property type="match status" value="1"/>
</dbReference>
<evidence type="ECO:0000256" key="7">
    <source>
        <dbReference type="ARBA" id="ARBA00023004"/>
    </source>
</evidence>
<keyword evidence="5 10" id="KW-0001">2Fe-2S</keyword>
<dbReference type="GO" id="GO:0051539">
    <property type="term" value="F:4 iron, 4 sulfur cluster binding"/>
    <property type="evidence" value="ECO:0007669"/>
    <property type="project" value="UniProtKB-KW"/>
</dbReference>
<comment type="domain">
    <text evidence="10">The twin Cx2C motifs are involved in the recognition by the mitochondrial MIA40-ERV1 disulfide relay system. The formation of 2 disulfide bonds in the Cx2C motifs through dithiol/disulfide exchange reactions effectively traps the protein in the mitochondrial intermembrane space.</text>
</comment>
<feature type="binding site" evidence="10">
    <location>
        <position position="279"/>
    </location>
    <ligand>
        <name>[4Fe-4S] cluster</name>
        <dbReference type="ChEBI" id="CHEBI:49883"/>
    </ligand>
</feature>
<dbReference type="GO" id="GO:0016226">
    <property type="term" value="P:iron-sulfur cluster assembly"/>
    <property type="evidence" value="ECO:0007669"/>
    <property type="project" value="UniProtKB-UniRule"/>
</dbReference>
<keyword evidence="3 10" id="KW-0004">4Fe-4S</keyword>
<keyword evidence="9 10" id="KW-0496">Mitochondrion</keyword>
<comment type="cofactor">
    <cofactor evidence="10">
        <name>[2Fe-2S] cluster</name>
        <dbReference type="ChEBI" id="CHEBI:190135"/>
    </cofactor>
</comment>
<dbReference type="InterPro" id="IPR007785">
    <property type="entry name" value="Anamorsin"/>
</dbReference>
<reference evidence="12" key="1">
    <citation type="journal article" date="2021" name="Proc. Natl. Acad. Sci. U.S.A.">
        <title>Three genomes in the algal genus Volvox reveal the fate of a haploid sex-determining region after a transition to homothallism.</title>
        <authorList>
            <person name="Yamamoto K."/>
            <person name="Hamaji T."/>
            <person name="Kawai-Toyooka H."/>
            <person name="Matsuzaki R."/>
            <person name="Takahashi F."/>
            <person name="Nishimura Y."/>
            <person name="Kawachi M."/>
            <person name="Noguchi H."/>
            <person name="Minakuchi Y."/>
            <person name="Umen J.G."/>
            <person name="Toyoda A."/>
            <person name="Nozaki H."/>
        </authorList>
    </citation>
    <scope>NUCLEOTIDE SEQUENCE</scope>
    <source>
        <strain evidence="13">NIES-3785</strain>
        <strain evidence="12">NIES-3786</strain>
    </source>
</reference>
<keyword evidence="6 10" id="KW-0479">Metal-binding</keyword>
<evidence type="ECO:0000256" key="5">
    <source>
        <dbReference type="ARBA" id="ARBA00022714"/>
    </source>
</evidence>
<evidence type="ECO:0000256" key="8">
    <source>
        <dbReference type="ARBA" id="ARBA00023014"/>
    </source>
</evidence>
<feature type="binding site" evidence="10">
    <location>
        <position position="237"/>
    </location>
    <ligand>
        <name>[2Fe-2S] cluster</name>
        <dbReference type="ChEBI" id="CHEBI:190135"/>
    </ligand>
</feature>
<comment type="caution">
    <text evidence="10">Lacks conserved residue(s) required for the propagation of feature annotation.</text>
</comment>
<protein>
    <recommendedName>
        <fullName evidence="10">Anamorsin homolog</fullName>
    </recommendedName>
    <alternativeName>
        <fullName evidence="10">Fe-S cluster assembly protein DRE2 homolog</fullName>
    </alternativeName>
</protein>
<evidence type="ECO:0000256" key="2">
    <source>
        <dbReference type="ARBA" id="ARBA00008169"/>
    </source>
</evidence>
<accession>A0A8J4CBR0</accession>
<sequence>MESVACFVSGGLAPGAALQALLEKEAVSLSSIDLCCGEEQPVAQNLTPDKKYSLVLAASSSPHNKDALVRIAHGMAPGGRLYVYEASRPVSATTGTVDAARVEALKHDLLLSGFTGAQALDVTGLSASDSVLPAAWVFAQLPSWGLGASAKLSLKRPTAATAAAPAPAPAPAAAAAAAVGAGAWKLTAGGLDGEEEDELVDEDELLTAEDKKATAGPAPDDCEVGQSGRKACKNCSCGRAEAEAKEAAGVGGGVKLTAGMLENPQSACGNCYLGDAFRCASCPYRGLPAFQPGEKITLGASLLQADI</sequence>
<feature type="short sequence motif" description="Cx2C motif 1" evidence="10">
    <location>
        <begin position="268"/>
        <end position="271"/>
    </location>
</feature>
<feature type="domain" description="Anamorsin C-terminal" evidence="11">
    <location>
        <begin position="219"/>
        <end position="298"/>
    </location>
</feature>
<evidence type="ECO:0000256" key="3">
    <source>
        <dbReference type="ARBA" id="ARBA00022485"/>
    </source>
</evidence>
<dbReference type="InterPro" id="IPR046408">
    <property type="entry name" value="CIAPIN1"/>
</dbReference>
<dbReference type="HAMAP" id="MF_03115">
    <property type="entry name" value="Anamorsin"/>
    <property type="match status" value="1"/>
</dbReference>
<feature type="region of interest" description="Fe-S binding site B" evidence="10">
    <location>
        <begin position="268"/>
        <end position="282"/>
    </location>
</feature>
<feature type="binding site" evidence="10">
    <location>
        <position position="235"/>
    </location>
    <ligand>
        <name>[2Fe-2S] cluster</name>
        <dbReference type="ChEBI" id="CHEBI:190135"/>
    </ligand>
</feature>
<comment type="subunit">
    <text evidence="10">Monomer.</text>
</comment>
<dbReference type="InterPro" id="IPR029063">
    <property type="entry name" value="SAM-dependent_MTases_sf"/>
</dbReference>
<comment type="subcellular location">
    <subcellularLocation>
        <location evidence="10">Cytoplasm</location>
    </subcellularLocation>
    <subcellularLocation>
        <location evidence="10">Mitochondrion intermembrane space</location>
    </subcellularLocation>
</comment>
<keyword evidence="8 10" id="KW-0411">Iron-sulfur</keyword>
<gene>
    <name evidence="12" type="ORF">Vretifemale_8043</name>
    <name evidence="13" type="ORF">Vretimale_6236</name>
</gene>
<feature type="binding site" evidence="10">
    <location>
        <position position="268"/>
    </location>
    <ligand>
        <name>[4Fe-4S] cluster</name>
        <dbReference type="ChEBI" id="CHEBI:49883"/>
    </ligand>
</feature>
<comment type="caution">
    <text evidence="12">The sequence shown here is derived from an EMBL/GenBank/DDBJ whole genome shotgun (WGS) entry which is preliminary data.</text>
</comment>
<dbReference type="PANTHER" id="PTHR13273:SF14">
    <property type="entry name" value="ANAMORSIN"/>
    <property type="match status" value="1"/>
</dbReference>
<dbReference type="GO" id="GO:0051537">
    <property type="term" value="F:2 iron, 2 sulfur cluster binding"/>
    <property type="evidence" value="ECO:0007669"/>
    <property type="project" value="UniProtKB-UniRule"/>
</dbReference>
<dbReference type="OrthoDB" id="311633at2759"/>